<sequence>MIDLIVLKYIFWISLFIVFYSVIGYPIVLFCIVKIKNIIKGKRSLDKKTLLTSRVSLVIPCYNEADILKNKITNSLNLDYPKELLDIVIVADGSTDNTPQVIKAFQKAGHSIRLFHNNERAGKSAAINRVIDQIETSITICTDANTILNDQAIKQIVCQFLDPKVGCVCGEKRVLQEDGDLASSGEGAYWKYESFLKKLDSELTSVMGGAGELIAFRTKLYPKIPQNMILDDFYISMKILMKGYRVAYEPNAYASEDSSASVTEEMKRKIRIAAGGFQIIFTLLPLLNIFKWGWVTFQYVSHRVLRWLFVPFALPVIYAISLYLSLNDHLIYSLLFIAQSILYAIAIGVHIVKKYWTPSKLIMLPYYYALMNYCALLGFWRYLFGNQSAVWEKAIRK</sequence>
<evidence type="ECO:0000313" key="7">
    <source>
        <dbReference type="Proteomes" id="UP000179797"/>
    </source>
</evidence>
<feature type="transmembrane region" description="Helical" evidence="4">
    <location>
        <begin position="304"/>
        <end position="324"/>
    </location>
</feature>
<keyword evidence="2" id="KW-0328">Glycosyltransferase</keyword>
<keyword evidence="3" id="KW-0808">Transferase</keyword>
<keyword evidence="4" id="KW-1133">Transmembrane helix</keyword>
<evidence type="ECO:0000256" key="3">
    <source>
        <dbReference type="ARBA" id="ARBA00022679"/>
    </source>
</evidence>
<dbReference type="PANTHER" id="PTHR43630">
    <property type="entry name" value="POLY-BETA-1,6-N-ACETYL-D-GLUCOSAMINE SYNTHASE"/>
    <property type="match status" value="1"/>
</dbReference>
<feature type="transmembrane region" description="Helical" evidence="4">
    <location>
        <begin position="331"/>
        <end position="352"/>
    </location>
</feature>
<evidence type="ECO:0000313" key="6">
    <source>
        <dbReference type="EMBL" id="OHX64240.1"/>
    </source>
</evidence>
<protein>
    <recommendedName>
        <fullName evidence="5">Glycosyltransferase 2-like domain-containing protein</fullName>
    </recommendedName>
</protein>
<feature type="transmembrane region" description="Helical" evidence="4">
    <location>
        <begin position="272"/>
        <end position="292"/>
    </location>
</feature>
<evidence type="ECO:0000256" key="1">
    <source>
        <dbReference type="ARBA" id="ARBA00006739"/>
    </source>
</evidence>
<keyword evidence="7" id="KW-1185">Reference proteome</keyword>
<evidence type="ECO:0000259" key="5">
    <source>
        <dbReference type="Pfam" id="PF00535"/>
    </source>
</evidence>
<feature type="transmembrane region" description="Helical" evidence="4">
    <location>
        <begin position="364"/>
        <end position="384"/>
    </location>
</feature>
<dbReference type="AlphaFoldDB" id="A0A1S1YT88"/>
<dbReference type="Gene3D" id="3.90.550.10">
    <property type="entry name" value="Spore Coat Polysaccharide Biosynthesis Protein SpsA, Chain A"/>
    <property type="match status" value="1"/>
</dbReference>
<reference evidence="6 7" key="1">
    <citation type="journal article" date="2012" name="Int. J. Syst. Evol. Microbiol.">
        <title>Flammeovirga pacifica sp. nov., isolated from deep-sea sediment.</title>
        <authorList>
            <person name="Xu H."/>
            <person name="Fu Y."/>
            <person name="Yang N."/>
            <person name="Ding Z."/>
            <person name="Lai Q."/>
            <person name="Zeng R."/>
        </authorList>
    </citation>
    <scope>NUCLEOTIDE SEQUENCE [LARGE SCALE GENOMIC DNA]</scope>
    <source>
        <strain evidence="7">DSM 24597 / LMG 26175 / WPAGA1</strain>
    </source>
</reference>
<keyword evidence="4" id="KW-0812">Transmembrane</keyword>
<feature type="domain" description="Glycosyltransferase 2-like" evidence="5">
    <location>
        <begin position="56"/>
        <end position="221"/>
    </location>
</feature>
<dbReference type="PANTHER" id="PTHR43630:SF1">
    <property type="entry name" value="POLY-BETA-1,6-N-ACETYL-D-GLUCOSAMINE SYNTHASE"/>
    <property type="match status" value="1"/>
</dbReference>
<gene>
    <name evidence="6" type="ORF">NH26_21805</name>
</gene>
<proteinExistence type="inferred from homology"/>
<name>A0A1S1YT88_FLAPC</name>
<dbReference type="CDD" id="cd06439">
    <property type="entry name" value="CESA_like_1"/>
    <property type="match status" value="1"/>
</dbReference>
<dbReference type="EMBL" id="JRYR02000002">
    <property type="protein sequence ID" value="OHX64240.1"/>
    <property type="molecule type" value="Genomic_DNA"/>
</dbReference>
<dbReference type="GO" id="GO:0016757">
    <property type="term" value="F:glycosyltransferase activity"/>
    <property type="evidence" value="ECO:0007669"/>
    <property type="project" value="UniProtKB-KW"/>
</dbReference>
<comment type="caution">
    <text evidence="6">The sequence shown here is derived from an EMBL/GenBank/DDBJ whole genome shotgun (WGS) entry which is preliminary data.</text>
</comment>
<dbReference type="STRING" id="915059.NH26_21805"/>
<keyword evidence="4" id="KW-0472">Membrane</keyword>
<dbReference type="RefSeq" id="WP_044220902.1">
    <property type="nucleotide sequence ID" value="NZ_JRYR02000002.1"/>
</dbReference>
<dbReference type="Proteomes" id="UP000179797">
    <property type="component" value="Unassembled WGS sequence"/>
</dbReference>
<evidence type="ECO:0000256" key="2">
    <source>
        <dbReference type="ARBA" id="ARBA00022676"/>
    </source>
</evidence>
<organism evidence="6 7">
    <name type="scientific">Flammeovirga pacifica</name>
    <dbReference type="NCBI Taxonomy" id="915059"/>
    <lineage>
        <taxon>Bacteria</taxon>
        <taxon>Pseudomonadati</taxon>
        <taxon>Bacteroidota</taxon>
        <taxon>Cytophagia</taxon>
        <taxon>Cytophagales</taxon>
        <taxon>Flammeovirgaceae</taxon>
        <taxon>Flammeovirga</taxon>
    </lineage>
</organism>
<dbReference type="Pfam" id="PF00535">
    <property type="entry name" value="Glycos_transf_2"/>
    <property type="match status" value="1"/>
</dbReference>
<evidence type="ECO:0000256" key="4">
    <source>
        <dbReference type="SAM" id="Phobius"/>
    </source>
</evidence>
<dbReference type="SUPFAM" id="SSF53448">
    <property type="entry name" value="Nucleotide-diphospho-sugar transferases"/>
    <property type="match status" value="1"/>
</dbReference>
<dbReference type="OrthoDB" id="9766971at2"/>
<feature type="transmembrane region" description="Helical" evidence="4">
    <location>
        <begin position="6"/>
        <end position="33"/>
    </location>
</feature>
<dbReference type="InterPro" id="IPR001173">
    <property type="entry name" value="Glyco_trans_2-like"/>
</dbReference>
<dbReference type="InterPro" id="IPR029044">
    <property type="entry name" value="Nucleotide-diphossugar_trans"/>
</dbReference>
<comment type="similarity">
    <text evidence="1">Belongs to the glycosyltransferase 2 family.</text>
</comment>
<accession>A0A1S1YT88</accession>